<evidence type="ECO:0000256" key="7">
    <source>
        <dbReference type="ARBA" id="ARBA00022741"/>
    </source>
</evidence>
<dbReference type="InterPro" id="IPR036890">
    <property type="entry name" value="HATPase_C_sf"/>
</dbReference>
<dbReference type="InterPro" id="IPR005467">
    <property type="entry name" value="His_kinase_dom"/>
</dbReference>
<dbReference type="RefSeq" id="WP_193906171.1">
    <property type="nucleotide sequence ID" value="NZ_PRDL01000001.1"/>
</dbReference>
<dbReference type="InterPro" id="IPR003594">
    <property type="entry name" value="HATPase_dom"/>
</dbReference>
<dbReference type="Gene3D" id="3.30.565.10">
    <property type="entry name" value="Histidine kinase-like ATPase, C-terminal domain"/>
    <property type="match status" value="1"/>
</dbReference>
<dbReference type="Proteomes" id="UP000652567">
    <property type="component" value="Unassembled WGS sequence"/>
</dbReference>
<feature type="domain" description="Histidine kinase" evidence="11">
    <location>
        <begin position="214"/>
        <end position="426"/>
    </location>
</feature>
<evidence type="ECO:0000259" key="12">
    <source>
        <dbReference type="PROSITE" id="PS50885"/>
    </source>
</evidence>
<dbReference type="EC" id="2.7.13.3" evidence="3"/>
<evidence type="ECO:0000256" key="4">
    <source>
        <dbReference type="ARBA" id="ARBA00022475"/>
    </source>
</evidence>
<protein>
    <recommendedName>
        <fullName evidence="3">histidine kinase</fullName>
        <ecNumber evidence="3">2.7.13.3</ecNumber>
    </recommendedName>
</protein>
<dbReference type="PROSITE" id="PS50109">
    <property type="entry name" value="HIS_KIN"/>
    <property type="match status" value="1"/>
</dbReference>
<dbReference type="Gene3D" id="1.10.287.130">
    <property type="match status" value="1"/>
</dbReference>
<comment type="subcellular location">
    <subcellularLocation>
        <location evidence="2">Cell membrane</location>
        <topology evidence="2">Multi-pass membrane protein</topology>
    </subcellularLocation>
</comment>
<sequence>MNRAFFSLYSFIVLSVILIGWSLNAFWETLQPDIDSTAEIQDIFTLVDAGLAGKSDADAQLYLQKINRQLQHSVRLFNQDELANTPIAEVIFSGEIVHALNENNAAVWYKKTASQPQIMVVTAPPQNPGYSFLYLGLLIIFYLSIALVVFLWLWPLTRDLAKLESQTRQIGGEGKEQALGISARSTIYPLANAFNKMSGRIRELINSHKEMTYAVSHELRTPLARMKFSLAMLEASDSLNQQQLENLQQDIHEMEGLISSLLFYAGFEQTNGKLTLREGDMKSLVEQMLERIERGPAKGITIFVDDQSAGKPFLCEWKLMEIALQNLLQNALRFANSKIIVTLKVSDTQQYSLTVEDDGPGIPPEERERVFESFVRLYADARNQKGGFGLGLAIVKRIIQWHHGQVIIDESAHGGALIGMTWQPQRHITI</sequence>
<comment type="caution">
    <text evidence="13">The sequence shown here is derived from an EMBL/GenBank/DDBJ whole genome shotgun (WGS) entry which is preliminary data.</text>
</comment>
<evidence type="ECO:0000313" key="13">
    <source>
        <dbReference type="EMBL" id="MBE8715658.1"/>
    </source>
</evidence>
<dbReference type="SUPFAM" id="SSF47384">
    <property type="entry name" value="Homodimeric domain of signal transducing histidine kinase"/>
    <property type="match status" value="1"/>
</dbReference>
<dbReference type="Pfam" id="PF02518">
    <property type="entry name" value="HATPase_c"/>
    <property type="match status" value="1"/>
</dbReference>
<dbReference type="Pfam" id="PF00512">
    <property type="entry name" value="HisKA"/>
    <property type="match status" value="1"/>
</dbReference>
<dbReference type="CDD" id="cd00082">
    <property type="entry name" value="HisKA"/>
    <property type="match status" value="1"/>
</dbReference>
<comment type="catalytic activity">
    <reaction evidence="1">
        <text>ATP + protein L-histidine = ADP + protein N-phospho-L-histidine.</text>
        <dbReference type="EC" id="2.7.13.3"/>
    </reaction>
</comment>
<keyword evidence="10" id="KW-0472">Membrane</keyword>
<dbReference type="PROSITE" id="PS50885">
    <property type="entry name" value="HAMP"/>
    <property type="match status" value="1"/>
</dbReference>
<accession>A0A928UZ09</accession>
<evidence type="ECO:0000256" key="6">
    <source>
        <dbReference type="ARBA" id="ARBA00022679"/>
    </source>
</evidence>
<evidence type="ECO:0000256" key="9">
    <source>
        <dbReference type="ARBA" id="ARBA00022840"/>
    </source>
</evidence>
<dbReference type="InterPro" id="IPR003661">
    <property type="entry name" value="HisK_dim/P_dom"/>
</dbReference>
<keyword evidence="10" id="KW-1133">Transmembrane helix</keyword>
<dbReference type="PRINTS" id="PR00344">
    <property type="entry name" value="BCTRLSENSOR"/>
</dbReference>
<organism evidence="13 14">
    <name type="scientific">Cellvibrio polysaccharolyticus</name>
    <dbReference type="NCBI Taxonomy" id="2082724"/>
    <lineage>
        <taxon>Bacteria</taxon>
        <taxon>Pseudomonadati</taxon>
        <taxon>Pseudomonadota</taxon>
        <taxon>Gammaproteobacteria</taxon>
        <taxon>Cellvibrionales</taxon>
        <taxon>Cellvibrionaceae</taxon>
        <taxon>Cellvibrio</taxon>
    </lineage>
</organism>
<keyword evidence="7" id="KW-0547">Nucleotide-binding</keyword>
<proteinExistence type="predicted"/>
<dbReference type="GO" id="GO:0005524">
    <property type="term" value="F:ATP binding"/>
    <property type="evidence" value="ECO:0007669"/>
    <property type="project" value="UniProtKB-KW"/>
</dbReference>
<dbReference type="InterPro" id="IPR050980">
    <property type="entry name" value="2C_sensor_his_kinase"/>
</dbReference>
<name>A0A928UZ09_9GAMM</name>
<feature type="transmembrane region" description="Helical" evidence="10">
    <location>
        <begin position="132"/>
        <end position="154"/>
    </location>
</feature>
<evidence type="ECO:0000256" key="5">
    <source>
        <dbReference type="ARBA" id="ARBA00022553"/>
    </source>
</evidence>
<evidence type="ECO:0000256" key="1">
    <source>
        <dbReference type="ARBA" id="ARBA00000085"/>
    </source>
</evidence>
<dbReference type="InterPro" id="IPR004358">
    <property type="entry name" value="Sig_transdc_His_kin-like_C"/>
</dbReference>
<keyword evidence="5" id="KW-0597">Phosphoprotein</keyword>
<reference evidence="13" key="1">
    <citation type="submission" date="2018-07" db="EMBL/GenBank/DDBJ databases">
        <title>Genome assembly of strain Ka43.</title>
        <authorList>
            <person name="Kukolya J."/>
            <person name="Nagy I."/>
            <person name="Horvath B."/>
            <person name="Toth A."/>
        </authorList>
    </citation>
    <scope>NUCLEOTIDE SEQUENCE</scope>
    <source>
        <strain evidence="13">KB43</strain>
    </source>
</reference>
<dbReference type="SUPFAM" id="SSF55874">
    <property type="entry name" value="ATPase domain of HSP90 chaperone/DNA topoisomerase II/histidine kinase"/>
    <property type="match status" value="1"/>
</dbReference>
<evidence type="ECO:0000256" key="10">
    <source>
        <dbReference type="SAM" id="Phobius"/>
    </source>
</evidence>
<evidence type="ECO:0000259" key="11">
    <source>
        <dbReference type="PROSITE" id="PS50109"/>
    </source>
</evidence>
<dbReference type="GO" id="GO:0000155">
    <property type="term" value="F:phosphorelay sensor kinase activity"/>
    <property type="evidence" value="ECO:0007669"/>
    <property type="project" value="InterPro"/>
</dbReference>
<dbReference type="InterPro" id="IPR036097">
    <property type="entry name" value="HisK_dim/P_sf"/>
</dbReference>
<gene>
    <name evidence="13" type="ORF">C4F51_00465</name>
</gene>
<dbReference type="EMBL" id="PRDL01000001">
    <property type="protein sequence ID" value="MBE8715658.1"/>
    <property type="molecule type" value="Genomic_DNA"/>
</dbReference>
<evidence type="ECO:0000256" key="3">
    <source>
        <dbReference type="ARBA" id="ARBA00012438"/>
    </source>
</evidence>
<keyword evidence="9" id="KW-0067">ATP-binding</keyword>
<dbReference type="SMART" id="SM00387">
    <property type="entry name" value="HATPase_c"/>
    <property type="match status" value="1"/>
</dbReference>
<dbReference type="SMART" id="SM00388">
    <property type="entry name" value="HisKA"/>
    <property type="match status" value="1"/>
</dbReference>
<feature type="domain" description="HAMP" evidence="12">
    <location>
        <begin position="154"/>
        <end position="206"/>
    </location>
</feature>
<keyword evidence="10" id="KW-0812">Transmembrane</keyword>
<evidence type="ECO:0000256" key="8">
    <source>
        <dbReference type="ARBA" id="ARBA00022777"/>
    </source>
</evidence>
<evidence type="ECO:0000256" key="2">
    <source>
        <dbReference type="ARBA" id="ARBA00004651"/>
    </source>
</evidence>
<dbReference type="InterPro" id="IPR003660">
    <property type="entry name" value="HAMP_dom"/>
</dbReference>
<keyword evidence="4" id="KW-1003">Cell membrane</keyword>
<dbReference type="AlphaFoldDB" id="A0A928UZ09"/>
<keyword evidence="8 13" id="KW-0418">Kinase</keyword>
<evidence type="ECO:0000313" key="14">
    <source>
        <dbReference type="Proteomes" id="UP000652567"/>
    </source>
</evidence>
<dbReference type="GO" id="GO:0005886">
    <property type="term" value="C:plasma membrane"/>
    <property type="evidence" value="ECO:0007669"/>
    <property type="project" value="UniProtKB-SubCell"/>
</dbReference>
<keyword evidence="6" id="KW-0808">Transferase</keyword>
<keyword evidence="14" id="KW-1185">Reference proteome</keyword>
<feature type="transmembrane region" description="Helical" evidence="10">
    <location>
        <begin position="7"/>
        <end position="27"/>
    </location>
</feature>
<dbReference type="PANTHER" id="PTHR44936">
    <property type="entry name" value="SENSOR PROTEIN CREC"/>
    <property type="match status" value="1"/>
</dbReference>
<dbReference type="PANTHER" id="PTHR44936:SF10">
    <property type="entry name" value="SENSOR PROTEIN RSTB"/>
    <property type="match status" value="1"/>
</dbReference>